<organism evidence="4 5">
    <name type="scientific">candidate division WWE3 bacterium</name>
    <dbReference type="NCBI Taxonomy" id="2053526"/>
    <lineage>
        <taxon>Bacteria</taxon>
        <taxon>Katanobacteria</taxon>
    </lineage>
</organism>
<dbReference type="GO" id="GO:0016779">
    <property type="term" value="F:nucleotidyltransferase activity"/>
    <property type="evidence" value="ECO:0007669"/>
    <property type="project" value="UniProtKB-KW"/>
</dbReference>
<accession>A0A955E0K4</accession>
<evidence type="ECO:0000256" key="2">
    <source>
        <dbReference type="ARBA" id="ARBA00022695"/>
    </source>
</evidence>
<evidence type="ECO:0000313" key="5">
    <source>
        <dbReference type="Proteomes" id="UP000714817"/>
    </source>
</evidence>
<dbReference type="Gene3D" id="3.40.50.620">
    <property type="entry name" value="HUPs"/>
    <property type="match status" value="1"/>
</dbReference>
<evidence type="ECO:0000256" key="1">
    <source>
        <dbReference type="ARBA" id="ARBA00022679"/>
    </source>
</evidence>
<dbReference type="InterPro" id="IPR050385">
    <property type="entry name" value="Archaeal_FAD_synthase"/>
</dbReference>
<evidence type="ECO:0000313" key="4">
    <source>
        <dbReference type="EMBL" id="MCA9301963.1"/>
    </source>
</evidence>
<reference evidence="4" key="1">
    <citation type="submission" date="2020-04" db="EMBL/GenBank/DDBJ databases">
        <authorList>
            <person name="Zhang T."/>
        </authorList>
    </citation>
    <scope>NUCLEOTIDE SEQUENCE</scope>
    <source>
        <strain evidence="4">HKST-UBA80</strain>
    </source>
</reference>
<feature type="domain" description="Cytidyltransferase-like" evidence="3">
    <location>
        <begin position="41"/>
        <end position="164"/>
    </location>
</feature>
<sequence>MHLLTANTDNFLFLNTNILSFSTAIKRINILKKQKIKCGYLSGIFDMLHIGHINYLTIAKNYCDTLFVGMETTETLKAIKKVPTAINSYENRLQMMLQQKSVDYVVRLDSSLNDYNSDASFEIQTQRYVQLNPDVIIIPDRTLVNFPRQLSQIEKAEKALGKEFEVVEILSLNQD</sequence>
<dbReference type="SUPFAM" id="SSF52374">
    <property type="entry name" value="Nucleotidylyl transferase"/>
    <property type="match status" value="1"/>
</dbReference>
<dbReference type="InterPro" id="IPR004821">
    <property type="entry name" value="Cyt_trans-like"/>
</dbReference>
<gene>
    <name evidence="4" type="ORF">KDA10_01165</name>
</gene>
<comment type="caution">
    <text evidence="4">The sequence shown here is derived from an EMBL/GenBank/DDBJ whole genome shotgun (WGS) entry which is preliminary data.</text>
</comment>
<name>A0A955E0K4_UNCKA</name>
<dbReference type="EMBL" id="JAGQNY010000004">
    <property type="protein sequence ID" value="MCA9301963.1"/>
    <property type="molecule type" value="Genomic_DNA"/>
</dbReference>
<protein>
    <submittedName>
        <fullName evidence="4">Adenylyltransferase/cytidyltransferase family protein</fullName>
    </submittedName>
</protein>
<dbReference type="PANTHER" id="PTHR43793:SF1">
    <property type="entry name" value="FAD SYNTHASE"/>
    <property type="match status" value="1"/>
</dbReference>
<proteinExistence type="predicted"/>
<dbReference type="AlphaFoldDB" id="A0A955E0K4"/>
<dbReference type="Proteomes" id="UP000714817">
    <property type="component" value="Unassembled WGS sequence"/>
</dbReference>
<reference evidence="4" key="2">
    <citation type="journal article" date="2021" name="Microbiome">
        <title>Successional dynamics and alternative stable states in a saline activated sludge microbial community over 9 years.</title>
        <authorList>
            <person name="Wang Y."/>
            <person name="Ye J."/>
            <person name="Ju F."/>
            <person name="Liu L."/>
            <person name="Boyd J.A."/>
            <person name="Deng Y."/>
            <person name="Parks D.H."/>
            <person name="Jiang X."/>
            <person name="Yin X."/>
            <person name="Woodcroft B.J."/>
            <person name="Tyson G.W."/>
            <person name="Hugenholtz P."/>
            <person name="Polz M.F."/>
            <person name="Zhang T."/>
        </authorList>
    </citation>
    <scope>NUCLEOTIDE SEQUENCE</scope>
    <source>
        <strain evidence="4">HKST-UBA80</strain>
    </source>
</reference>
<evidence type="ECO:0000259" key="3">
    <source>
        <dbReference type="Pfam" id="PF01467"/>
    </source>
</evidence>
<keyword evidence="1" id="KW-0808">Transferase</keyword>
<dbReference type="PANTHER" id="PTHR43793">
    <property type="entry name" value="FAD SYNTHASE"/>
    <property type="match status" value="1"/>
</dbReference>
<dbReference type="Pfam" id="PF01467">
    <property type="entry name" value="CTP_transf_like"/>
    <property type="match status" value="1"/>
</dbReference>
<keyword evidence="2 4" id="KW-0548">Nucleotidyltransferase</keyword>
<dbReference type="InterPro" id="IPR014729">
    <property type="entry name" value="Rossmann-like_a/b/a_fold"/>
</dbReference>
<dbReference type="NCBIfam" id="TIGR00125">
    <property type="entry name" value="cyt_tran_rel"/>
    <property type="match status" value="1"/>
</dbReference>